<dbReference type="SUPFAM" id="SSF47413">
    <property type="entry name" value="lambda repressor-like DNA-binding domains"/>
    <property type="match status" value="1"/>
</dbReference>
<dbReference type="InterPro" id="IPR001387">
    <property type="entry name" value="Cro/C1-type_HTH"/>
</dbReference>
<accession>A0A1I7FT68</accession>
<dbReference type="EMBL" id="FPBV01000001">
    <property type="protein sequence ID" value="SFU39370.1"/>
    <property type="molecule type" value="Genomic_DNA"/>
</dbReference>
<keyword evidence="1 3" id="KW-0238">DNA-binding</keyword>
<dbReference type="Proteomes" id="UP000183508">
    <property type="component" value="Unassembled WGS sequence"/>
</dbReference>
<dbReference type="GO" id="GO:0003677">
    <property type="term" value="F:DNA binding"/>
    <property type="evidence" value="ECO:0007669"/>
    <property type="project" value="UniProtKB-KW"/>
</dbReference>
<feature type="domain" description="HTH cro/C1-type" evidence="2">
    <location>
        <begin position="6"/>
        <end position="60"/>
    </location>
</feature>
<dbReference type="PANTHER" id="PTHR46558:SF4">
    <property type="entry name" value="DNA-BIDING PHAGE PROTEIN"/>
    <property type="match status" value="1"/>
</dbReference>
<proteinExistence type="predicted"/>
<dbReference type="SMART" id="SM00530">
    <property type="entry name" value="HTH_XRE"/>
    <property type="match status" value="1"/>
</dbReference>
<sequence>MMRTKLKQARKANGWTQAETAKRLGITERAYRHFEAGTRNPSYDTLVKLEQLFGMPHSELLVPDCTTDTETA</sequence>
<dbReference type="Pfam" id="PF01381">
    <property type="entry name" value="HTH_3"/>
    <property type="match status" value="1"/>
</dbReference>
<dbReference type="PROSITE" id="PS50943">
    <property type="entry name" value="HTH_CROC1"/>
    <property type="match status" value="1"/>
</dbReference>
<dbReference type="InterPro" id="IPR010982">
    <property type="entry name" value="Lambda_DNA-bd_dom_sf"/>
</dbReference>
<evidence type="ECO:0000313" key="4">
    <source>
        <dbReference type="Proteomes" id="UP000183508"/>
    </source>
</evidence>
<evidence type="ECO:0000259" key="2">
    <source>
        <dbReference type="PROSITE" id="PS50943"/>
    </source>
</evidence>
<dbReference type="STRING" id="392015.SAMN05421543_101441"/>
<organism evidence="3 4">
    <name type="scientific">Alicyclobacillus macrosporangiidus</name>
    <dbReference type="NCBI Taxonomy" id="392015"/>
    <lineage>
        <taxon>Bacteria</taxon>
        <taxon>Bacillati</taxon>
        <taxon>Bacillota</taxon>
        <taxon>Bacilli</taxon>
        <taxon>Bacillales</taxon>
        <taxon>Alicyclobacillaceae</taxon>
        <taxon>Alicyclobacillus</taxon>
    </lineage>
</organism>
<dbReference type="Gene3D" id="1.10.260.40">
    <property type="entry name" value="lambda repressor-like DNA-binding domains"/>
    <property type="match status" value="1"/>
</dbReference>
<evidence type="ECO:0000313" key="3">
    <source>
        <dbReference type="EMBL" id="SFU39370.1"/>
    </source>
</evidence>
<dbReference type="CDD" id="cd00093">
    <property type="entry name" value="HTH_XRE"/>
    <property type="match status" value="1"/>
</dbReference>
<evidence type="ECO:0000256" key="1">
    <source>
        <dbReference type="ARBA" id="ARBA00023125"/>
    </source>
</evidence>
<dbReference type="AlphaFoldDB" id="A0A1I7FT68"/>
<keyword evidence="4" id="KW-1185">Reference proteome</keyword>
<dbReference type="PANTHER" id="PTHR46558">
    <property type="entry name" value="TRACRIPTIONAL REGULATORY PROTEIN-RELATED-RELATED"/>
    <property type="match status" value="1"/>
</dbReference>
<gene>
    <name evidence="3" type="ORF">SAMN05421543_101441</name>
</gene>
<protein>
    <submittedName>
        <fullName evidence="3">DNA-binding transcriptional regulator, XRE-family HTH domain</fullName>
    </submittedName>
</protein>
<name>A0A1I7FT68_9BACL</name>
<reference evidence="4" key="1">
    <citation type="submission" date="2016-10" db="EMBL/GenBank/DDBJ databases">
        <authorList>
            <person name="Varghese N."/>
        </authorList>
    </citation>
    <scope>NUCLEOTIDE SEQUENCE [LARGE SCALE GENOMIC DNA]</scope>
    <source>
        <strain evidence="4">DSM 17980</strain>
    </source>
</reference>